<name>A0A4U5JH77_9EURY</name>
<organism evidence="2 3">
    <name type="scientific">Natronomonas salsuginis</name>
    <dbReference type="NCBI Taxonomy" id="2217661"/>
    <lineage>
        <taxon>Archaea</taxon>
        <taxon>Methanobacteriati</taxon>
        <taxon>Methanobacteriota</taxon>
        <taxon>Stenosarchaea group</taxon>
        <taxon>Halobacteria</taxon>
        <taxon>Halobacteriales</taxon>
        <taxon>Natronomonadaceae</taxon>
        <taxon>Natronomonas</taxon>
    </lineage>
</organism>
<feature type="region of interest" description="Disordered" evidence="1">
    <location>
        <begin position="80"/>
        <end position="108"/>
    </location>
</feature>
<dbReference type="EMBL" id="QKNX01000001">
    <property type="protein sequence ID" value="TKR27816.1"/>
    <property type="molecule type" value="Genomic_DNA"/>
</dbReference>
<keyword evidence="3" id="KW-1185">Reference proteome</keyword>
<sequence>MGLGGATRKLQKVADMGEELYSRISELREQMLEVHETVKETDKRVATLENKVDGQTAIIEALADSEGIDVDELLTETAIEEAEPEGCDEVGDDATDSIPDAESRTDAS</sequence>
<accession>A0A4U5JH77</accession>
<dbReference type="OrthoDB" id="240603at2157"/>
<reference evidence="2 3" key="1">
    <citation type="submission" date="2019-04" db="EMBL/GenBank/DDBJ databases">
        <title>Natronomonas sp. F20-122 a newhaloarchaeon isolated from a saline saltern of Isla Bacuta, Huelva, Spain.</title>
        <authorList>
            <person name="Duran-Viseras A."/>
            <person name="Sanchez-Porro C."/>
            <person name="Ventosa A."/>
        </authorList>
    </citation>
    <scope>NUCLEOTIDE SEQUENCE [LARGE SCALE GENOMIC DNA]</scope>
    <source>
        <strain evidence="2 3">F20-122</strain>
    </source>
</reference>
<proteinExistence type="predicted"/>
<dbReference type="InterPro" id="IPR043816">
    <property type="entry name" value="DUF5798"/>
</dbReference>
<evidence type="ECO:0000313" key="2">
    <source>
        <dbReference type="EMBL" id="TKR27816.1"/>
    </source>
</evidence>
<comment type="caution">
    <text evidence="2">The sequence shown here is derived from an EMBL/GenBank/DDBJ whole genome shotgun (WGS) entry which is preliminary data.</text>
</comment>
<dbReference type="Proteomes" id="UP000308037">
    <property type="component" value="Unassembled WGS sequence"/>
</dbReference>
<dbReference type="RefSeq" id="WP_137275116.1">
    <property type="nucleotide sequence ID" value="NZ_QKNX01000001.1"/>
</dbReference>
<dbReference type="Pfam" id="PF19111">
    <property type="entry name" value="DUF5798"/>
    <property type="match status" value="1"/>
</dbReference>
<dbReference type="AlphaFoldDB" id="A0A4U5JH77"/>
<gene>
    <name evidence="2" type="ORF">DM868_01630</name>
</gene>
<evidence type="ECO:0000313" key="3">
    <source>
        <dbReference type="Proteomes" id="UP000308037"/>
    </source>
</evidence>
<feature type="compositionally biased region" description="Acidic residues" evidence="1">
    <location>
        <begin position="80"/>
        <end position="95"/>
    </location>
</feature>
<evidence type="ECO:0000256" key="1">
    <source>
        <dbReference type="SAM" id="MobiDB-lite"/>
    </source>
</evidence>
<protein>
    <submittedName>
        <fullName evidence="2">Uncharacterized protein</fullName>
    </submittedName>
</protein>